<evidence type="ECO:0008006" key="2">
    <source>
        <dbReference type="Google" id="ProtNLM"/>
    </source>
</evidence>
<sequence length="181" mass="20606">MNRYNLSDQKATSWLNRAEICVSFIQRDIQTREAERVDVADLGCGDEKLERLLASRLSRASYQGYDILPQSRRVIALDLNRDELPRHYDFITVLGVSEYIDDLRGFLVKMAGSADRLIISHVISDAGVYDGEALTRLGWRNHLSQDQLLSLLAECGWETLDSYLEPIEKRTFLAIARSRAG</sequence>
<dbReference type="InterPro" id="IPR029063">
    <property type="entry name" value="SAM-dependent_MTases_sf"/>
</dbReference>
<dbReference type="Gene3D" id="3.40.50.150">
    <property type="entry name" value="Vaccinia Virus protein VP39"/>
    <property type="match status" value="1"/>
</dbReference>
<accession>A0A1C9HYQ3</accession>
<organism evidence="1">
    <name type="scientific">Rhizobium leguminosarum bv. trifolii</name>
    <dbReference type="NCBI Taxonomy" id="386"/>
    <lineage>
        <taxon>Bacteria</taxon>
        <taxon>Pseudomonadati</taxon>
        <taxon>Pseudomonadota</taxon>
        <taxon>Alphaproteobacteria</taxon>
        <taxon>Hyphomicrobiales</taxon>
        <taxon>Rhizobiaceae</taxon>
        <taxon>Rhizobium/Agrobacterium group</taxon>
        <taxon>Rhizobium</taxon>
    </lineage>
</organism>
<reference evidence="1" key="2">
    <citation type="journal article" date="2016" name="Front. Microbiol.">
        <title>The Regulatory Protein RosR Affects Rhizobium leguminosarum bv. trifolii Protein Profiles, Cell Surface Properties, and Symbiosis with Clover.</title>
        <authorList>
            <person name="Rachwal K."/>
            <person name="Boguszewska A."/>
            <person name="Kopcinska J."/>
            <person name="Karas M."/>
            <person name="Tchorzewski M."/>
            <person name="Janczarek M."/>
        </authorList>
    </citation>
    <scope>NUCLEOTIDE SEQUENCE</scope>
    <source>
        <strain evidence="1">Rt24.2</strain>
    </source>
</reference>
<evidence type="ECO:0000313" key="1">
    <source>
        <dbReference type="EMBL" id="AOO91858.1"/>
    </source>
</evidence>
<name>A0A1C9HYQ3_RHILT</name>
<dbReference type="AlphaFoldDB" id="A0A1C9HYQ3"/>
<reference evidence="1" key="1">
    <citation type="journal article" date="2015" name="BMC Genomics">
        <title>Transcriptome profiling of a Rhizobium leguminosarum bv. trifolii rosR mutant reveals the role of the transcriptional regulator RosR in motility, synthesis of cell-surface components, and other cellular processes.</title>
        <authorList>
            <person name="Rachwal K."/>
            <person name="Matczynska E."/>
            <person name="Janczarek M."/>
        </authorList>
    </citation>
    <scope>NUCLEOTIDE SEQUENCE</scope>
    <source>
        <strain evidence="1">Rt24.2</strain>
    </source>
</reference>
<dbReference type="Pfam" id="PF13489">
    <property type="entry name" value="Methyltransf_23"/>
    <property type="match status" value="1"/>
</dbReference>
<protein>
    <recommendedName>
        <fullName evidence="2">Class I SAM-dependent methyltransferase</fullName>
    </recommendedName>
</protein>
<dbReference type="SUPFAM" id="SSF53335">
    <property type="entry name" value="S-adenosyl-L-methionine-dependent methyltransferases"/>
    <property type="match status" value="1"/>
</dbReference>
<proteinExistence type="predicted"/>
<dbReference type="RefSeq" id="WP_130651756.1">
    <property type="nucleotide sequence ID" value="NZ_MAMO01000050.1"/>
</dbReference>
<dbReference type="EMBL" id="KX489494">
    <property type="protein sequence ID" value="AOO91858.1"/>
    <property type="molecule type" value="Genomic_DNA"/>
</dbReference>